<evidence type="ECO:0000256" key="6">
    <source>
        <dbReference type="ARBA" id="ARBA00024036"/>
    </source>
</evidence>
<dbReference type="InterPro" id="IPR033756">
    <property type="entry name" value="YlxH/NBP35"/>
</dbReference>
<dbReference type="GO" id="GO:0016226">
    <property type="term" value="P:iron-sulfur cluster assembly"/>
    <property type="evidence" value="ECO:0007669"/>
    <property type="project" value="InterPro"/>
</dbReference>
<dbReference type="AlphaFoldDB" id="A0A9K3PYX9"/>
<dbReference type="HAMAP" id="MF_02040">
    <property type="entry name" value="Mrp_NBP35"/>
    <property type="match status" value="1"/>
</dbReference>
<accession>A0A9K3PYX9</accession>
<evidence type="ECO:0000256" key="4">
    <source>
        <dbReference type="ARBA" id="ARBA00023004"/>
    </source>
</evidence>
<proteinExistence type="inferred from homology"/>
<keyword evidence="2" id="KW-0547">Nucleotide-binding</keyword>
<evidence type="ECO:0000256" key="3">
    <source>
        <dbReference type="ARBA" id="ARBA00022840"/>
    </source>
</evidence>
<dbReference type="PANTHER" id="PTHR42961:SF2">
    <property type="entry name" value="IRON-SULFUR PROTEIN NUBPL"/>
    <property type="match status" value="1"/>
</dbReference>
<comment type="caution">
    <text evidence="8">The sequence shown here is derived from an EMBL/GenBank/DDBJ whole genome shotgun (WGS) entry which is preliminary data.</text>
</comment>
<dbReference type="InterPro" id="IPR019591">
    <property type="entry name" value="Mrp/NBP35_ATP-bd"/>
</dbReference>
<gene>
    <name evidence="8" type="ORF">IV203_037833</name>
</gene>
<reference evidence="8" key="2">
    <citation type="submission" date="2021-04" db="EMBL/GenBank/DDBJ databases">
        <authorList>
            <person name="Podell S."/>
        </authorList>
    </citation>
    <scope>NUCLEOTIDE SEQUENCE</scope>
    <source>
        <strain evidence="8">Hildebrandi</strain>
    </source>
</reference>
<feature type="region of interest" description="Disordered" evidence="7">
    <location>
        <begin position="529"/>
        <end position="553"/>
    </location>
</feature>
<sequence>MAMKQSLFRLPGSVAKQSFQRRSYRGVAFVGRCWPPAALVRFGGAVNNPSSCNKQKFHSNAIISNHAIAGASPRQMADLEERVWSAVTANVKDPELNYDLRRLGWMNRRLAVSKSEDGGETIQILLHVPSLLHPTLDDLKNKVRQEAELELEIWMKQHNLAQQSSISVGVEALPKPPVPWLVEAGQQDQDEVTSRLGPGLANVSHFLAVYSCKGGVGKSTVAVNLAYELARLGGRVGLLDVDIYGPSLPVLVRPDDLAVRRSPLGASMVYPIEHKGVKMLSLGFVSSNSGVPGSGKDGTPAILRGPMAGRVTTQLLKGTDWGSLDVLILDLPPGTGDVQLTVCQEVDLSCAVGVTTPSKLAITDSKKGIAMFSALGINTIAVVENMSYFECDAGVKHYPFGKGFLGDSKIVATADLGNEQQLDPERICQLPISEIANEANETGIPLCLSRPTEARNELSAFEKLAQIVSRELFRLPYQVPQSEGTVVIDKQEFDLATIQLSQDKESLLVRFFSELGALQKRITPLSLRSRDPKTGQPLAGAQDVDDTPFDETGGGMVTIHKASKTSDIVPQKVQKKAKVGYEVTWSDGSRFIYSRVAIACAAGGKLLY</sequence>
<dbReference type="GO" id="GO:0140663">
    <property type="term" value="F:ATP-dependent FeS chaperone activity"/>
    <property type="evidence" value="ECO:0007669"/>
    <property type="project" value="InterPro"/>
</dbReference>
<keyword evidence="4" id="KW-0408">Iron</keyword>
<keyword evidence="1" id="KW-0479">Metal-binding</keyword>
<dbReference type="OrthoDB" id="1741334at2759"/>
<dbReference type="GO" id="GO:0046872">
    <property type="term" value="F:metal ion binding"/>
    <property type="evidence" value="ECO:0007669"/>
    <property type="project" value="UniProtKB-KW"/>
</dbReference>
<reference evidence="8" key="1">
    <citation type="journal article" date="2021" name="Sci. Rep.">
        <title>Diploid genomic architecture of Nitzschia inconspicua, an elite biomass production diatom.</title>
        <authorList>
            <person name="Oliver A."/>
            <person name="Podell S."/>
            <person name="Pinowska A."/>
            <person name="Traller J.C."/>
            <person name="Smith S.R."/>
            <person name="McClure R."/>
            <person name="Beliaev A."/>
            <person name="Bohutskyi P."/>
            <person name="Hill E.A."/>
            <person name="Rabines A."/>
            <person name="Zheng H."/>
            <person name="Allen L.Z."/>
            <person name="Kuo A."/>
            <person name="Grigoriev I.V."/>
            <person name="Allen A.E."/>
            <person name="Hazlebeck D."/>
            <person name="Allen E.E."/>
        </authorList>
    </citation>
    <scope>NUCLEOTIDE SEQUENCE</scope>
    <source>
        <strain evidence="8">Hildebrandi</strain>
    </source>
</reference>
<dbReference type="PROSITE" id="PS01215">
    <property type="entry name" value="MRP"/>
    <property type="match status" value="1"/>
</dbReference>
<keyword evidence="5" id="KW-0411">Iron-sulfur</keyword>
<keyword evidence="9" id="KW-1185">Reference proteome</keyword>
<dbReference type="PANTHER" id="PTHR42961">
    <property type="entry name" value="IRON-SULFUR PROTEIN NUBPL"/>
    <property type="match status" value="1"/>
</dbReference>
<dbReference type="Pfam" id="PF10609">
    <property type="entry name" value="ParA"/>
    <property type="match status" value="1"/>
</dbReference>
<dbReference type="InterPro" id="IPR000808">
    <property type="entry name" value="Mrp-like_CS"/>
</dbReference>
<keyword evidence="3" id="KW-0067">ATP-binding</keyword>
<evidence type="ECO:0000256" key="2">
    <source>
        <dbReference type="ARBA" id="ARBA00022741"/>
    </source>
</evidence>
<dbReference type="EMBL" id="JAGRRH010000009">
    <property type="protein sequence ID" value="KAG7364631.1"/>
    <property type="molecule type" value="Genomic_DNA"/>
</dbReference>
<evidence type="ECO:0000256" key="7">
    <source>
        <dbReference type="SAM" id="MobiDB-lite"/>
    </source>
</evidence>
<dbReference type="CDD" id="cd02037">
    <property type="entry name" value="Mrp_NBP35"/>
    <property type="match status" value="1"/>
</dbReference>
<evidence type="ECO:0000313" key="8">
    <source>
        <dbReference type="EMBL" id="KAG7364631.1"/>
    </source>
</evidence>
<evidence type="ECO:0000256" key="5">
    <source>
        <dbReference type="ARBA" id="ARBA00023014"/>
    </source>
</evidence>
<dbReference type="Proteomes" id="UP000693970">
    <property type="component" value="Unassembled WGS sequence"/>
</dbReference>
<evidence type="ECO:0000256" key="1">
    <source>
        <dbReference type="ARBA" id="ARBA00022723"/>
    </source>
</evidence>
<dbReference type="InterPro" id="IPR044304">
    <property type="entry name" value="NUBPL-like"/>
</dbReference>
<dbReference type="GO" id="GO:0005524">
    <property type="term" value="F:ATP binding"/>
    <property type="evidence" value="ECO:0007669"/>
    <property type="project" value="UniProtKB-KW"/>
</dbReference>
<comment type="similarity">
    <text evidence="6">Belongs to the Mrp/NBP35 ATP-binding proteins family.</text>
</comment>
<name>A0A9K3PYX9_9STRA</name>
<dbReference type="GO" id="GO:0051539">
    <property type="term" value="F:4 iron, 4 sulfur cluster binding"/>
    <property type="evidence" value="ECO:0007669"/>
    <property type="project" value="TreeGrafter"/>
</dbReference>
<organism evidence="8 9">
    <name type="scientific">Nitzschia inconspicua</name>
    <dbReference type="NCBI Taxonomy" id="303405"/>
    <lineage>
        <taxon>Eukaryota</taxon>
        <taxon>Sar</taxon>
        <taxon>Stramenopiles</taxon>
        <taxon>Ochrophyta</taxon>
        <taxon>Bacillariophyta</taxon>
        <taxon>Bacillariophyceae</taxon>
        <taxon>Bacillariophycidae</taxon>
        <taxon>Bacillariales</taxon>
        <taxon>Bacillariaceae</taxon>
        <taxon>Nitzschia</taxon>
    </lineage>
</organism>
<protein>
    <submittedName>
        <fullName evidence="8">ATP/GTP-binding protein</fullName>
    </submittedName>
</protein>
<evidence type="ECO:0000313" key="9">
    <source>
        <dbReference type="Proteomes" id="UP000693970"/>
    </source>
</evidence>